<dbReference type="eggNOG" id="ENOG5031KT9">
    <property type="taxonomic scope" value="Bacteria"/>
</dbReference>
<proteinExistence type="predicted"/>
<feature type="compositionally biased region" description="Polar residues" evidence="1">
    <location>
        <begin position="451"/>
        <end position="460"/>
    </location>
</feature>
<dbReference type="Proteomes" id="UP000011666">
    <property type="component" value="Unassembled WGS sequence"/>
</dbReference>
<comment type="caution">
    <text evidence="2">The sequence shown here is derived from an EMBL/GenBank/DDBJ whole genome shotgun (WGS) entry which is preliminary data.</text>
</comment>
<protein>
    <submittedName>
        <fullName evidence="2">Uncharacterized protein</fullName>
    </submittedName>
</protein>
<evidence type="ECO:0000313" key="2">
    <source>
        <dbReference type="EMBL" id="GAC67497.1"/>
    </source>
</evidence>
<keyword evidence="3" id="KW-1185">Reference proteome</keyword>
<feature type="region of interest" description="Disordered" evidence="1">
    <location>
        <begin position="439"/>
        <end position="469"/>
    </location>
</feature>
<organism evidence="2 3">
    <name type="scientific">Gordonia soli NBRC 108243</name>
    <dbReference type="NCBI Taxonomy" id="1223545"/>
    <lineage>
        <taxon>Bacteria</taxon>
        <taxon>Bacillati</taxon>
        <taxon>Actinomycetota</taxon>
        <taxon>Actinomycetes</taxon>
        <taxon>Mycobacteriales</taxon>
        <taxon>Gordoniaceae</taxon>
        <taxon>Gordonia</taxon>
    </lineage>
</organism>
<reference evidence="2 3" key="1">
    <citation type="submission" date="2013-01" db="EMBL/GenBank/DDBJ databases">
        <title>Whole genome shotgun sequence of Gordonia soli NBRC 108243.</title>
        <authorList>
            <person name="Isaki-Nakamura S."/>
            <person name="Hosoyama A."/>
            <person name="Tsuchikane K."/>
            <person name="Ando Y."/>
            <person name="Baba S."/>
            <person name="Ohji S."/>
            <person name="Hamada M."/>
            <person name="Tamura T."/>
            <person name="Yamazoe A."/>
            <person name="Yamazaki S."/>
            <person name="Fujita N."/>
        </authorList>
    </citation>
    <scope>NUCLEOTIDE SEQUENCE [LARGE SCALE GENOMIC DNA]</scope>
    <source>
        <strain evidence="2 3">NBRC 108243</strain>
    </source>
</reference>
<evidence type="ECO:0000313" key="3">
    <source>
        <dbReference type="Proteomes" id="UP000011666"/>
    </source>
</evidence>
<accession>M0QJ96</accession>
<feature type="compositionally biased region" description="Basic and acidic residues" evidence="1">
    <location>
        <begin position="439"/>
        <end position="450"/>
    </location>
</feature>
<evidence type="ECO:0000256" key="1">
    <source>
        <dbReference type="SAM" id="MobiDB-lite"/>
    </source>
</evidence>
<sequence>MPSAPGARSAQPSKRPVKPLLKRSPESSGSGTEPRECVGSQFATLGVVFDAVFDSLLPILPAATRAQAPSIKARAHRDLRAARVSTLSVSSHPSDLGADEDDPISTYRDPISQWIVTQLINVREGRDGQVIRAEDLTLSQAVETVWLYLYVTVMVPLTIVRRSIPSIAPLAGPISVGTIVTLPILIGVFASTQIYKALSNSLVDACVVSVTRSEKERAGKSIKDLRFAGQTPQIVRDIASQVLVADADSCRPIGSLPLSRIVSRTSTYLKAVSKNPATDQQITDMTGRLQAFMKQARVHPNLIPADPADFTAVETVLSLGLTFVPYISGAPTDIIIGLNKNRYEGADFGKTIPLGSLSVTKSLTAAYYAYALTAHIIELAWSNAGVDPAASLANELFPGLGITADMIPRSSGIVSAPNLYGLVVFHNVLRSLCLQEDSHPERARGTDARSRNQANATKVSGTPAGRVRW</sequence>
<gene>
    <name evidence="2" type="ORF">GS4_08_00810</name>
</gene>
<feature type="region of interest" description="Disordered" evidence="1">
    <location>
        <begin position="1"/>
        <end position="36"/>
    </location>
</feature>
<dbReference type="AlphaFoldDB" id="M0QJ96"/>
<name>M0QJ96_9ACTN</name>
<dbReference type="EMBL" id="BANX01000008">
    <property type="protein sequence ID" value="GAC67497.1"/>
    <property type="molecule type" value="Genomic_DNA"/>
</dbReference>